<proteinExistence type="predicted"/>
<evidence type="ECO:0000313" key="1">
    <source>
        <dbReference type="EMBL" id="GFY20601.1"/>
    </source>
</evidence>
<accession>A0A8X6T5E1</accession>
<dbReference type="EMBL" id="BMAU01021356">
    <property type="protein sequence ID" value="GFY20601.1"/>
    <property type="molecule type" value="Genomic_DNA"/>
</dbReference>
<reference evidence="1" key="1">
    <citation type="submission" date="2020-08" db="EMBL/GenBank/DDBJ databases">
        <title>Multicomponent nature underlies the extraordinary mechanical properties of spider dragline silk.</title>
        <authorList>
            <person name="Kono N."/>
            <person name="Nakamura H."/>
            <person name="Mori M."/>
            <person name="Yoshida Y."/>
            <person name="Ohtoshi R."/>
            <person name="Malay A.D."/>
            <person name="Moran D.A.P."/>
            <person name="Tomita M."/>
            <person name="Numata K."/>
            <person name="Arakawa K."/>
        </authorList>
    </citation>
    <scope>NUCLEOTIDE SEQUENCE</scope>
</reference>
<dbReference type="AlphaFoldDB" id="A0A8X6T5E1"/>
<sequence>MVINEQPTGFPSRSAFQEPVKIHSKKVGVNVKSLVARATKVSSGMPCLQFKQTRGVVSRCSRGCGNPLVKVSDHGRHVTSSSPVPLKTRRVGERCTLNLSRAQTSSRRCGVVVRRGGGTSSGVVHVTSLWFKTTGFLAKNPRVAEQCDVNIHSLSFCVRCFITFDTVVEQSRSRTRARRCICQTKIPIIMRLTTHHRKKLYTVQFTGIHDLHIEGVWKYRVVCLFRCRPRHLTEAHINKVS</sequence>
<gene>
    <name evidence="1" type="primary">NCL1_19175</name>
    <name evidence="1" type="ORF">TNCV_1118351</name>
</gene>
<name>A0A8X6T5E1_TRICX</name>
<dbReference type="Proteomes" id="UP000887159">
    <property type="component" value="Unassembled WGS sequence"/>
</dbReference>
<organism evidence="1 2">
    <name type="scientific">Trichonephila clavipes</name>
    <name type="common">Golden silk orbweaver</name>
    <name type="synonym">Nephila clavipes</name>
    <dbReference type="NCBI Taxonomy" id="2585209"/>
    <lineage>
        <taxon>Eukaryota</taxon>
        <taxon>Metazoa</taxon>
        <taxon>Ecdysozoa</taxon>
        <taxon>Arthropoda</taxon>
        <taxon>Chelicerata</taxon>
        <taxon>Arachnida</taxon>
        <taxon>Araneae</taxon>
        <taxon>Araneomorphae</taxon>
        <taxon>Entelegynae</taxon>
        <taxon>Araneoidea</taxon>
        <taxon>Nephilidae</taxon>
        <taxon>Trichonephila</taxon>
    </lineage>
</organism>
<keyword evidence="2" id="KW-1185">Reference proteome</keyword>
<comment type="caution">
    <text evidence="1">The sequence shown here is derived from an EMBL/GenBank/DDBJ whole genome shotgun (WGS) entry which is preliminary data.</text>
</comment>
<protein>
    <submittedName>
        <fullName evidence="1">Uncharacterized protein</fullName>
    </submittedName>
</protein>
<evidence type="ECO:0000313" key="2">
    <source>
        <dbReference type="Proteomes" id="UP000887159"/>
    </source>
</evidence>